<dbReference type="InterPro" id="IPR014472">
    <property type="entry name" value="CHOPT"/>
</dbReference>
<keyword evidence="17" id="KW-1185">Reference proteome</keyword>
<evidence type="ECO:0000256" key="3">
    <source>
        <dbReference type="ARBA" id="ARBA00004127"/>
    </source>
</evidence>
<evidence type="ECO:0000256" key="8">
    <source>
        <dbReference type="ARBA" id="ARBA00022723"/>
    </source>
</evidence>
<evidence type="ECO:0000256" key="1">
    <source>
        <dbReference type="ARBA" id="ARBA00001936"/>
    </source>
</evidence>
<keyword evidence="8" id="KW-0479">Metal-binding</keyword>
<evidence type="ECO:0000256" key="4">
    <source>
        <dbReference type="ARBA" id="ARBA00005189"/>
    </source>
</evidence>
<feature type="transmembrane region" description="Helical" evidence="15">
    <location>
        <begin position="55"/>
        <end position="74"/>
    </location>
</feature>
<keyword evidence="13" id="KW-0594">Phospholipid biosynthesis</keyword>
<feature type="non-terminal residue" evidence="16">
    <location>
        <position position="80"/>
    </location>
</feature>
<keyword evidence="14" id="KW-1208">Phospholipid metabolism</keyword>
<comment type="pathway">
    <text evidence="4">Lipid metabolism.</text>
</comment>
<keyword evidence="11" id="KW-0443">Lipid metabolism</keyword>
<evidence type="ECO:0000313" key="16">
    <source>
        <dbReference type="EMBL" id="KAL0195968.1"/>
    </source>
</evidence>
<keyword evidence="6" id="KW-0444">Lipid biosynthesis</keyword>
<accession>A0ABD0RBQ6</accession>
<name>A0ABD0RBQ6_CIRMR</name>
<evidence type="ECO:0000256" key="14">
    <source>
        <dbReference type="ARBA" id="ARBA00023264"/>
    </source>
</evidence>
<evidence type="ECO:0000256" key="5">
    <source>
        <dbReference type="ARBA" id="ARBA00010441"/>
    </source>
</evidence>
<sequence length="80" mass="9044">MPQCACPEPLSAVQLKRLEEHKYSAAGRSLFEPPCQIYWNWLVQQIPTWVAPNTLTIIGLLVNILTTVILVYYAPTATEE</sequence>
<comment type="similarity">
    <text evidence="5">Belongs to the CDP-alcohol phosphatidyltransferase class-I family.</text>
</comment>
<dbReference type="GO" id="GO:0008654">
    <property type="term" value="P:phospholipid biosynthetic process"/>
    <property type="evidence" value="ECO:0007669"/>
    <property type="project" value="UniProtKB-KW"/>
</dbReference>
<keyword evidence="12 15" id="KW-0472">Membrane</keyword>
<comment type="subcellular location">
    <subcellularLocation>
        <location evidence="3">Endomembrane system</location>
        <topology evidence="3">Multi-pass membrane protein</topology>
    </subcellularLocation>
</comment>
<evidence type="ECO:0000256" key="2">
    <source>
        <dbReference type="ARBA" id="ARBA00001946"/>
    </source>
</evidence>
<evidence type="ECO:0000256" key="6">
    <source>
        <dbReference type="ARBA" id="ARBA00022516"/>
    </source>
</evidence>
<keyword evidence="9" id="KW-0460">Magnesium</keyword>
<comment type="cofactor">
    <cofactor evidence="1">
        <name>Mn(2+)</name>
        <dbReference type="ChEBI" id="CHEBI:29035"/>
    </cofactor>
</comment>
<evidence type="ECO:0000256" key="11">
    <source>
        <dbReference type="ARBA" id="ARBA00023098"/>
    </source>
</evidence>
<keyword evidence="10 15" id="KW-1133">Transmembrane helix</keyword>
<evidence type="ECO:0000256" key="15">
    <source>
        <dbReference type="SAM" id="Phobius"/>
    </source>
</evidence>
<proteinExistence type="inferred from homology"/>
<dbReference type="GO" id="GO:0012505">
    <property type="term" value="C:endomembrane system"/>
    <property type="evidence" value="ECO:0007669"/>
    <property type="project" value="UniProtKB-SubCell"/>
</dbReference>
<organism evidence="16 17">
    <name type="scientific">Cirrhinus mrigala</name>
    <name type="common">Mrigala</name>
    <dbReference type="NCBI Taxonomy" id="683832"/>
    <lineage>
        <taxon>Eukaryota</taxon>
        <taxon>Metazoa</taxon>
        <taxon>Chordata</taxon>
        <taxon>Craniata</taxon>
        <taxon>Vertebrata</taxon>
        <taxon>Euteleostomi</taxon>
        <taxon>Actinopterygii</taxon>
        <taxon>Neopterygii</taxon>
        <taxon>Teleostei</taxon>
        <taxon>Ostariophysi</taxon>
        <taxon>Cypriniformes</taxon>
        <taxon>Cyprinidae</taxon>
        <taxon>Labeoninae</taxon>
        <taxon>Labeonini</taxon>
        <taxon>Cirrhinus</taxon>
    </lineage>
</organism>
<gene>
    <name evidence="16" type="ORF">M9458_009540</name>
</gene>
<dbReference type="EMBL" id="JAMKFB020000004">
    <property type="protein sequence ID" value="KAL0195968.1"/>
    <property type="molecule type" value="Genomic_DNA"/>
</dbReference>
<protein>
    <submittedName>
        <fullName evidence="16">Uncharacterized protein</fullName>
    </submittedName>
</protein>
<keyword evidence="7 15" id="KW-0812">Transmembrane</keyword>
<comment type="cofactor">
    <cofactor evidence="2">
        <name>Mg(2+)</name>
        <dbReference type="ChEBI" id="CHEBI:18420"/>
    </cofactor>
</comment>
<dbReference type="Proteomes" id="UP001529510">
    <property type="component" value="Unassembled WGS sequence"/>
</dbReference>
<evidence type="ECO:0000256" key="7">
    <source>
        <dbReference type="ARBA" id="ARBA00022692"/>
    </source>
</evidence>
<dbReference type="GO" id="GO:0046872">
    <property type="term" value="F:metal ion binding"/>
    <property type="evidence" value="ECO:0007669"/>
    <property type="project" value="UniProtKB-KW"/>
</dbReference>
<evidence type="ECO:0000313" key="17">
    <source>
        <dbReference type="Proteomes" id="UP001529510"/>
    </source>
</evidence>
<dbReference type="PANTHER" id="PTHR10414">
    <property type="entry name" value="ETHANOLAMINEPHOSPHOTRANSFERASE"/>
    <property type="match status" value="1"/>
</dbReference>
<comment type="caution">
    <text evidence="16">The sequence shown here is derived from an EMBL/GenBank/DDBJ whole genome shotgun (WGS) entry which is preliminary data.</text>
</comment>
<evidence type="ECO:0000256" key="12">
    <source>
        <dbReference type="ARBA" id="ARBA00023136"/>
    </source>
</evidence>
<dbReference type="PANTHER" id="PTHR10414:SF32">
    <property type="entry name" value="CHOLINEPHOSPHOTRANSFERASE 1"/>
    <property type="match status" value="1"/>
</dbReference>
<evidence type="ECO:0000256" key="9">
    <source>
        <dbReference type="ARBA" id="ARBA00022842"/>
    </source>
</evidence>
<dbReference type="AlphaFoldDB" id="A0ABD0RBQ6"/>
<evidence type="ECO:0000256" key="10">
    <source>
        <dbReference type="ARBA" id="ARBA00022989"/>
    </source>
</evidence>
<reference evidence="16 17" key="1">
    <citation type="submission" date="2024-05" db="EMBL/GenBank/DDBJ databases">
        <title>Genome sequencing and assembly of Indian major carp, Cirrhinus mrigala (Hamilton, 1822).</title>
        <authorList>
            <person name="Mohindra V."/>
            <person name="Chowdhury L.M."/>
            <person name="Lal K."/>
            <person name="Jena J.K."/>
        </authorList>
    </citation>
    <scope>NUCLEOTIDE SEQUENCE [LARGE SCALE GENOMIC DNA]</scope>
    <source>
        <strain evidence="16">CM1030</strain>
        <tissue evidence="16">Blood</tissue>
    </source>
</reference>
<evidence type="ECO:0000256" key="13">
    <source>
        <dbReference type="ARBA" id="ARBA00023209"/>
    </source>
</evidence>